<sequence>MRYACKQRFTYLIKMPDWKSLDVVERLMAAYVASNGGKVDVMATARYFNDSYDAVEKRFRIYKKAAQTLTEEVEAEGRLDANMRNKNGVTKKTAATKKGDPSTPDDSVKSGRVTKRASKTPSKIKKAVSDEDEDEA</sequence>
<proteinExistence type="predicted"/>
<organism evidence="2 3">
    <name type="scientific">Aureobasidium pullulans</name>
    <name type="common">Black yeast</name>
    <name type="synonym">Pullularia pullulans</name>
    <dbReference type="NCBI Taxonomy" id="5580"/>
    <lineage>
        <taxon>Eukaryota</taxon>
        <taxon>Fungi</taxon>
        <taxon>Dikarya</taxon>
        <taxon>Ascomycota</taxon>
        <taxon>Pezizomycotina</taxon>
        <taxon>Dothideomycetes</taxon>
        <taxon>Dothideomycetidae</taxon>
        <taxon>Dothideales</taxon>
        <taxon>Saccotheciaceae</taxon>
        <taxon>Aureobasidium</taxon>
    </lineage>
</organism>
<accession>A0A4V4L207</accession>
<feature type="compositionally biased region" description="Basic residues" evidence="1">
    <location>
        <begin position="112"/>
        <end position="126"/>
    </location>
</feature>
<name>A0A4V4L207_AURPU</name>
<evidence type="ECO:0000313" key="3">
    <source>
        <dbReference type="Proteomes" id="UP000310039"/>
    </source>
</evidence>
<dbReference type="Proteomes" id="UP000310039">
    <property type="component" value="Unassembled WGS sequence"/>
</dbReference>
<protein>
    <submittedName>
        <fullName evidence="2">Uncharacterized protein</fullName>
    </submittedName>
</protein>
<reference evidence="2 3" key="1">
    <citation type="submission" date="2018-10" db="EMBL/GenBank/DDBJ databases">
        <title>Fifty Aureobasidium pullulans genomes reveal a recombining polyextremotolerant generalist.</title>
        <authorList>
            <person name="Gostincar C."/>
            <person name="Turk M."/>
            <person name="Zajc J."/>
            <person name="Gunde-Cimerman N."/>
        </authorList>
    </citation>
    <scope>NUCLEOTIDE SEQUENCE [LARGE SCALE GENOMIC DNA]</scope>
    <source>
        <strain evidence="2 3">EXF-3403</strain>
    </source>
</reference>
<dbReference type="AlphaFoldDB" id="A0A4V4L207"/>
<evidence type="ECO:0000313" key="2">
    <source>
        <dbReference type="EMBL" id="THZ87036.1"/>
    </source>
</evidence>
<dbReference type="EMBL" id="QZBT01000017">
    <property type="protein sequence ID" value="THZ87036.1"/>
    <property type="molecule type" value="Genomic_DNA"/>
</dbReference>
<gene>
    <name evidence="2" type="ORF">D6C84_02026</name>
</gene>
<evidence type="ECO:0000256" key="1">
    <source>
        <dbReference type="SAM" id="MobiDB-lite"/>
    </source>
</evidence>
<feature type="region of interest" description="Disordered" evidence="1">
    <location>
        <begin position="77"/>
        <end position="136"/>
    </location>
</feature>
<comment type="caution">
    <text evidence="2">The sequence shown here is derived from an EMBL/GenBank/DDBJ whole genome shotgun (WGS) entry which is preliminary data.</text>
</comment>